<dbReference type="Proteomes" id="UP000515121">
    <property type="component" value="Unplaced"/>
</dbReference>
<dbReference type="RefSeq" id="XP_022751954.1">
    <property type="nucleotide sequence ID" value="XM_022896219.1"/>
</dbReference>
<evidence type="ECO:0000256" key="3">
    <source>
        <dbReference type="ARBA" id="ARBA00023163"/>
    </source>
</evidence>
<name>A0A6P5ZGU2_DURZI</name>
<evidence type="ECO:0000256" key="5">
    <source>
        <dbReference type="SAM" id="MobiDB-lite"/>
    </source>
</evidence>
<dbReference type="PANTHER" id="PTHR33124">
    <property type="entry name" value="TRANSCRIPTION FACTOR IBH1-LIKE 1"/>
    <property type="match status" value="1"/>
</dbReference>
<dbReference type="CDD" id="cd11444">
    <property type="entry name" value="bHLH_AtIBH1_like"/>
    <property type="match status" value="1"/>
</dbReference>
<evidence type="ECO:0000256" key="1">
    <source>
        <dbReference type="ARBA" id="ARBA00004123"/>
    </source>
</evidence>
<evidence type="ECO:0000313" key="7">
    <source>
        <dbReference type="RefSeq" id="XP_022751954.1"/>
    </source>
</evidence>
<evidence type="ECO:0000313" key="6">
    <source>
        <dbReference type="Proteomes" id="UP000515121"/>
    </source>
</evidence>
<evidence type="ECO:0000256" key="4">
    <source>
        <dbReference type="ARBA" id="ARBA00023242"/>
    </source>
</evidence>
<keyword evidence="4" id="KW-0539">Nucleus</keyword>
<feature type="region of interest" description="Disordered" evidence="5">
    <location>
        <begin position="121"/>
        <end position="169"/>
    </location>
</feature>
<gene>
    <name evidence="7" type="primary">LOC111300592</name>
</gene>
<keyword evidence="3" id="KW-0804">Transcription</keyword>
<dbReference type="GO" id="GO:0006355">
    <property type="term" value="P:regulation of DNA-templated transcription"/>
    <property type="evidence" value="ECO:0007669"/>
    <property type="project" value="InterPro"/>
</dbReference>
<dbReference type="OrthoDB" id="1363133at2759"/>
<comment type="subcellular location">
    <subcellularLocation>
        <location evidence="1">Nucleus</location>
    </subcellularLocation>
</comment>
<dbReference type="KEGG" id="dzi:111300592"/>
<organism evidence="6 7">
    <name type="scientific">Durio zibethinus</name>
    <name type="common">Durian</name>
    <dbReference type="NCBI Taxonomy" id="66656"/>
    <lineage>
        <taxon>Eukaryota</taxon>
        <taxon>Viridiplantae</taxon>
        <taxon>Streptophyta</taxon>
        <taxon>Embryophyta</taxon>
        <taxon>Tracheophyta</taxon>
        <taxon>Spermatophyta</taxon>
        <taxon>Magnoliopsida</taxon>
        <taxon>eudicotyledons</taxon>
        <taxon>Gunneridae</taxon>
        <taxon>Pentapetalae</taxon>
        <taxon>rosids</taxon>
        <taxon>malvids</taxon>
        <taxon>Malvales</taxon>
        <taxon>Malvaceae</taxon>
        <taxon>Helicteroideae</taxon>
        <taxon>Durio</taxon>
    </lineage>
</organism>
<sequence>MCWTVHFACANALTMTHARTIRQPFSRAIVCIVKFTSRRQFKIKGLGTQNWLGLASLAWTSPELYNNLTLPIVHPNSLAPSLLQPSFSPSSSLLSMANALNQTNIPTFNGKERKSYQDPLMGNALHEPLPSSQRSRGNRRRKEYLKAQKKDCLSEKQGEGEDDDDEKTEVKRKIVALQRIVPGGETLGVDKLFEETAEYILALQCQIKAMRVLTGLIEGLEKKKRKLGG</sequence>
<dbReference type="InterPro" id="IPR044660">
    <property type="entry name" value="IBH1-like"/>
</dbReference>
<accession>A0A6P5ZGU2</accession>
<evidence type="ECO:0000256" key="2">
    <source>
        <dbReference type="ARBA" id="ARBA00023015"/>
    </source>
</evidence>
<dbReference type="PANTHER" id="PTHR33124:SF43">
    <property type="entry name" value="TRANSCRIPTION FACTOR PAR2"/>
    <property type="match status" value="1"/>
</dbReference>
<keyword evidence="6" id="KW-1185">Reference proteome</keyword>
<dbReference type="AlphaFoldDB" id="A0A6P5ZGU2"/>
<reference evidence="7" key="1">
    <citation type="submission" date="2025-08" db="UniProtKB">
        <authorList>
            <consortium name="RefSeq"/>
        </authorList>
    </citation>
    <scope>IDENTIFICATION</scope>
    <source>
        <tissue evidence="7">Fruit stalk</tissue>
    </source>
</reference>
<dbReference type="GeneID" id="111300592"/>
<dbReference type="InterPro" id="IPR044549">
    <property type="entry name" value="bHLH_AtIBH1-like"/>
</dbReference>
<keyword evidence="2" id="KW-0805">Transcription regulation</keyword>
<protein>
    <submittedName>
        <fullName evidence="7">Uncharacterized protein LOC111300592</fullName>
    </submittedName>
</protein>
<proteinExistence type="predicted"/>
<feature type="compositionally biased region" description="Basic and acidic residues" evidence="5">
    <location>
        <begin position="144"/>
        <end position="159"/>
    </location>
</feature>
<dbReference type="GO" id="GO:0005634">
    <property type="term" value="C:nucleus"/>
    <property type="evidence" value="ECO:0007669"/>
    <property type="project" value="UniProtKB-SubCell"/>
</dbReference>